<keyword evidence="2" id="KW-1185">Reference proteome</keyword>
<dbReference type="PANTHER" id="PTHR20883">
    <property type="entry name" value="PHYTANOYL-COA DIOXYGENASE DOMAIN CONTAINING 1"/>
    <property type="match status" value="1"/>
</dbReference>
<dbReference type="GO" id="GO:0005506">
    <property type="term" value="F:iron ion binding"/>
    <property type="evidence" value="ECO:0007669"/>
    <property type="project" value="UniProtKB-ARBA"/>
</dbReference>
<proteinExistence type="predicted"/>
<dbReference type="KEGG" id="hdh:G5B40_08380"/>
<accession>A0A7L5BTN8</accession>
<dbReference type="PANTHER" id="PTHR20883:SF14">
    <property type="entry name" value="PHYTANOYL-COA DIOXYGENASE"/>
    <property type="match status" value="1"/>
</dbReference>
<name>A0A7L5BTN8_9RHOB</name>
<dbReference type="RefSeq" id="WP_165097420.1">
    <property type="nucleotide sequence ID" value="NZ_CP049056.1"/>
</dbReference>
<dbReference type="InterPro" id="IPR008775">
    <property type="entry name" value="Phytyl_CoA_dOase-like"/>
</dbReference>
<keyword evidence="1" id="KW-0223">Dioxygenase</keyword>
<evidence type="ECO:0000313" key="2">
    <source>
        <dbReference type="Proteomes" id="UP000503336"/>
    </source>
</evidence>
<protein>
    <submittedName>
        <fullName evidence="1">Phytanoyl-CoA dioxygenase family protein</fullName>
    </submittedName>
</protein>
<gene>
    <name evidence="1" type="ORF">G5B40_08380</name>
</gene>
<evidence type="ECO:0000313" key="1">
    <source>
        <dbReference type="EMBL" id="QIE55470.1"/>
    </source>
</evidence>
<dbReference type="AlphaFoldDB" id="A0A7L5BTN8"/>
<organism evidence="1 2">
    <name type="scientific">Pikeienuella piscinae</name>
    <dbReference type="NCBI Taxonomy" id="2748098"/>
    <lineage>
        <taxon>Bacteria</taxon>
        <taxon>Pseudomonadati</taxon>
        <taxon>Pseudomonadota</taxon>
        <taxon>Alphaproteobacteria</taxon>
        <taxon>Rhodobacterales</taxon>
        <taxon>Paracoccaceae</taxon>
        <taxon>Pikeienuella</taxon>
    </lineage>
</organism>
<dbReference type="Proteomes" id="UP000503336">
    <property type="component" value="Chromosome"/>
</dbReference>
<dbReference type="SUPFAM" id="SSF51197">
    <property type="entry name" value="Clavaminate synthase-like"/>
    <property type="match status" value="1"/>
</dbReference>
<dbReference type="Gene3D" id="2.60.120.620">
    <property type="entry name" value="q2cbj1_9rhob like domain"/>
    <property type="match status" value="1"/>
</dbReference>
<dbReference type="EMBL" id="CP049056">
    <property type="protein sequence ID" value="QIE55470.1"/>
    <property type="molecule type" value="Genomic_DNA"/>
</dbReference>
<dbReference type="Pfam" id="PF05721">
    <property type="entry name" value="PhyH"/>
    <property type="match status" value="1"/>
</dbReference>
<keyword evidence="1" id="KW-0560">Oxidoreductase</keyword>
<reference evidence="1 2" key="1">
    <citation type="submission" date="2020-02" db="EMBL/GenBank/DDBJ databases">
        <title>complete genome sequence of Rhodobacteraceae bacterium.</title>
        <authorList>
            <person name="Park J."/>
            <person name="Kim Y.-S."/>
            <person name="Kim K.-H."/>
        </authorList>
    </citation>
    <scope>NUCLEOTIDE SEQUENCE [LARGE SCALE GENOMIC DNA]</scope>
    <source>
        <strain evidence="1 2">RR4-56</strain>
    </source>
</reference>
<dbReference type="GO" id="GO:0016706">
    <property type="term" value="F:2-oxoglutarate-dependent dioxygenase activity"/>
    <property type="evidence" value="ECO:0007669"/>
    <property type="project" value="UniProtKB-ARBA"/>
</dbReference>
<sequence length="315" mass="34799">MNDHRARFDEEGYLVVENVFPEAAIAAVRAEYAALLDGLCARWVAEGRLRPEVMALDFEGRLRASYVAGLDWFQPMDISLPGGEIAADTPMHFGPAIFSLMRHDAILDLVEGLIGPEITSNPIQHVRIKPPAALLKTDETRPHVTYTDWHQDRGVTHAEADETEMVTVWIAISDATAENGCLQVVPRTHREALKTHCPAGIQLSIPDAALEKGGAVPLPVKSGGVVIFHPGTAHASLVNRTDGFRWSFDIRYNVTGQPTGRNHFPSFVARSRAAPQTELRDADQWRALWEAARARLARRPHIPIHRWDADAPACA</sequence>